<evidence type="ECO:0000313" key="3">
    <source>
        <dbReference type="Proteomes" id="UP000590068"/>
    </source>
</evidence>
<evidence type="ECO:0000256" key="1">
    <source>
        <dbReference type="SAM" id="Phobius"/>
    </source>
</evidence>
<gene>
    <name evidence="2" type="ORF">HJ568_08775</name>
</gene>
<dbReference type="RefSeq" id="WP_102454783.1">
    <property type="nucleotide sequence ID" value="NZ_JABBXC010000013.1"/>
</dbReference>
<accession>A0ABX1U8N2</accession>
<keyword evidence="1" id="KW-0472">Membrane</keyword>
<comment type="caution">
    <text evidence="2">The sequence shown here is derived from an EMBL/GenBank/DDBJ whole genome shotgun (WGS) entry which is preliminary data.</text>
</comment>
<sequence>MTEVVEIDGYEDDGEKLVVVGDERATNQISFQLAQDFYNEITGKSERLRELNSDPFILKLNDIEQLYHRLIQSTEQYNIVSFHETYTVNYVDDSSERHSSLDRLKLHNGAKGAAVEEFIASYNILIILPKTNRPQEYKITVKLASRVAKIEEMRKQIGSMPFEIPLFQLENANAASFSIDYVDSTVANALMSVLKSWFNTVEKNSISSSVKTIRKLSHFVPKLTKYGLLSLICYSIWKLSEVYLVANVDAKTTTLFALLSVLCAYLSIRFGVFSGRKAEVALDSIYEQSYINFSGADDNFVKNSSSKIRASKVKALLSLGGTIVIGVGCSLFANWLGS</sequence>
<dbReference type="EMBL" id="JABCJR010000014">
    <property type="protein sequence ID" value="NMR70067.1"/>
    <property type="molecule type" value="Genomic_DNA"/>
</dbReference>
<feature type="transmembrane region" description="Helical" evidence="1">
    <location>
        <begin position="315"/>
        <end position="336"/>
    </location>
</feature>
<keyword evidence="1" id="KW-1133">Transmembrane helix</keyword>
<evidence type="ECO:0000313" key="2">
    <source>
        <dbReference type="EMBL" id="NMR70067.1"/>
    </source>
</evidence>
<dbReference type="Proteomes" id="UP000590068">
    <property type="component" value="Unassembled WGS sequence"/>
</dbReference>
<feature type="transmembrane region" description="Helical" evidence="1">
    <location>
        <begin position="252"/>
        <end position="272"/>
    </location>
</feature>
<proteinExistence type="predicted"/>
<keyword evidence="1" id="KW-0812">Transmembrane</keyword>
<protein>
    <submittedName>
        <fullName evidence="2">Uncharacterized protein</fullName>
    </submittedName>
</protein>
<name>A0ABX1U8N2_9VIBR</name>
<reference evidence="2 3" key="1">
    <citation type="submission" date="2020-04" db="EMBL/GenBank/DDBJ databases">
        <title>WGS-Seq of Vibrio isolated by the O'Toole Lab.</title>
        <authorList>
            <person name="Mckone K.P."/>
            <person name="Whitaker R."/>
            <person name="Sevigney J.L."/>
            <person name="Herring J.B."/>
            <person name="O'Toole G."/>
        </authorList>
    </citation>
    <scope>NUCLEOTIDE SEQUENCE [LARGE SCALE GENOMIC DNA]</scope>
    <source>
        <strain evidence="2 3">BS_02</strain>
    </source>
</reference>
<keyword evidence="3" id="KW-1185">Reference proteome</keyword>
<organism evidence="2 3">
    <name type="scientific">Vibrio breoganii</name>
    <dbReference type="NCBI Taxonomy" id="553239"/>
    <lineage>
        <taxon>Bacteria</taxon>
        <taxon>Pseudomonadati</taxon>
        <taxon>Pseudomonadota</taxon>
        <taxon>Gammaproteobacteria</taxon>
        <taxon>Vibrionales</taxon>
        <taxon>Vibrionaceae</taxon>
        <taxon>Vibrio</taxon>
    </lineage>
</organism>